<accession>A0A8J2LGU7</accession>
<dbReference type="AlphaFoldDB" id="A0A8J2LGU7"/>
<proteinExistence type="predicted"/>
<evidence type="ECO:0000313" key="1">
    <source>
        <dbReference type="EMBL" id="CAG7831518.1"/>
    </source>
</evidence>
<keyword evidence="2" id="KW-1185">Reference proteome</keyword>
<dbReference type="Proteomes" id="UP000708208">
    <property type="component" value="Unassembled WGS sequence"/>
</dbReference>
<organism evidence="1 2">
    <name type="scientific">Allacma fusca</name>
    <dbReference type="NCBI Taxonomy" id="39272"/>
    <lineage>
        <taxon>Eukaryota</taxon>
        <taxon>Metazoa</taxon>
        <taxon>Ecdysozoa</taxon>
        <taxon>Arthropoda</taxon>
        <taxon>Hexapoda</taxon>
        <taxon>Collembola</taxon>
        <taxon>Symphypleona</taxon>
        <taxon>Sminthuridae</taxon>
        <taxon>Allacma</taxon>
    </lineage>
</organism>
<protein>
    <submittedName>
        <fullName evidence="1">Uncharacterized protein</fullName>
    </submittedName>
</protein>
<evidence type="ECO:0000313" key="2">
    <source>
        <dbReference type="Proteomes" id="UP000708208"/>
    </source>
</evidence>
<feature type="non-terminal residue" evidence="1">
    <location>
        <position position="1"/>
    </location>
</feature>
<gene>
    <name evidence="1" type="ORF">AFUS01_LOCUS41259</name>
</gene>
<reference evidence="1" key="1">
    <citation type="submission" date="2021-06" db="EMBL/GenBank/DDBJ databases">
        <authorList>
            <person name="Hodson N. C."/>
            <person name="Mongue J. A."/>
            <person name="Jaron S. K."/>
        </authorList>
    </citation>
    <scope>NUCLEOTIDE SEQUENCE</scope>
</reference>
<dbReference type="EMBL" id="CAJVCH010560859">
    <property type="protein sequence ID" value="CAG7831518.1"/>
    <property type="molecule type" value="Genomic_DNA"/>
</dbReference>
<comment type="caution">
    <text evidence="1">The sequence shown here is derived from an EMBL/GenBank/DDBJ whole genome shotgun (WGS) entry which is preliminary data.</text>
</comment>
<sequence>FQTLESQPARYVREARPDPFNISVPALFVLTVVTPDPPGPIVFCDGDVNLQSNCQSFGGNTVKNENLKECRDISSQPQLFLCSTQNLLPEYCEATCVPGTNGASDETNLI</sequence>
<name>A0A8J2LGU7_9HEXA</name>